<dbReference type="GO" id="GO:0071949">
    <property type="term" value="F:FAD binding"/>
    <property type="evidence" value="ECO:0007669"/>
    <property type="project" value="InterPro"/>
</dbReference>
<dbReference type="Gene3D" id="3.30.465.10">
    <property type="match status" value="1"/>
</dbReference>
<evidence type="ECO:0000313" key="6">
    <source>
        <dbReference type="EMBL" id="GGC62032.1"/>
    </source>
</evidence>
<dbReference type="InterPro" id="IPR016164">
    <property type="entry name" value="FAD-linked_Oxase-like_C"/>
</dbReference>
<dbReference type="InterPro" id="IPR016167">
    <property type="entry name" value="FAD-bd_PCMH_sub1"/>
</dbReference>
<evidence type="ECO:0000256" key="1">
    <source>
        <dbReference type="ARBA" id="ARBA00001974"/>
    </source>
</evidence>
<dbReference type="InterPro" id="IPR016169">
    <property type="entry name" value="FAD-bd_PCMH_sub2"/>
</dbReference>
<dbReference type="GO" id="GO:0003824">
    <property type="term" value="F:catalytic activity"/>
    <property type="evidence" value="ECO:0007669"/>
    <property type="project" value="InterPro"/>
</dbReference>
<dbReference type="SUPFAM" id="SSF56176">
    <property type="entry name" value="FAD-binding/transporter-associated domain-like"/>
    <property type="match status" value="1"/>
</dbReference>
<dbReference type="Pfam" id="PF02913">
    <property type="entry name" value="FAD-oxidase_C"/>
    <property type="match status" value="1"/>
</dbReference>
<evidence type="ECO:0000259" key="5">
    <source>
        <dbReference type="PROSITE" id="PS51387"/>
    </source>
</evidence>
<dbReference type="Gene3D" id="1.10.45.10">
    <property type="entry name" value="Vanillyl-alcohol Oxidase, Chain A, domain 4"/>
    <property type="match status" value="1"/>
</dbReference>
<dbReference type="Gene3D" id="3.30.43.10">
    <property type="entry name" value="Uridine Diphospho-n-acetylenolpyruvylglucosamine Reductase, domain 2"/>
    <property type="match status" value="1"/>
</dbReference>
<comment type="caution">
    <text evidence="6">The sequence shown here is derived from an EMBL/GenBank/DDBJ whole genome shotgun (WGS) entry which is preliminary data.</text>
</comment>
<dbReference type="Proteomes" id="UP000637002">
    <property type="component" value="Unassembled WGS sequence"/>
</dbReference>
<comment type="similarity">
    <text evidence="2">Belongs to the FAD-binding oxidoreductase/transferase type 4 family.</text>
</comment>
<evidence type="ECO:0000256" key="2">
    <source>
        <dbReference type="ARBA" id="ARBA00008000"/>
    </source>
</evidence>
<dbReference type="RefSeq" id="WP_188609071.1">
    <property type="nucleotide sequence ID" value="NZ_BMGG01000003.1"/>
</dbReference>
<organism evidence="6 7">
    <name type="scientific">Chelatococcus reniformis</name>
    <dbReference type="NCBI Taxonomy" id="1494448"/>
    <lineage>
        <taxon>Bacteria</taxon>
        <taxon>Pseudomonadati</taxon>
        <taxon>Pseudomonadota</taxon>
        <taxon>Alphaproteobacteria</taxon>
        <taxon>Hyphomicrobiales</taxon>
        <taxon>Chelatococcaceae</taxon>
        <taxon>Chelatococcus</taxon>
    </lineage>
</organism>
<gene>
    <name evidence="6" type="ORF">GCM10010994_20790</name>
</gene>
<comment type="cofactor">
    <cofactor evidence="1">
        <name>FAD</name>
        <dbReference type="ChEBI" id="CHEBI:57692"/>
    </cofactor>
</comment>
<protein>
    <submittedName>
        <fullName evidence="6">D-2-hydroxyacid dehydrogenase</fullName>
    </submittedName>
</protein>
<reference evidence="6" key="2">
    <citation type="submission" date="2020-09" db="EMBL/GenBank/DDBJ databases">
        <authorList>
            <person name="Sun Q."/>
            <person name="Zhou Y."/>
        </authorList>
    </citation>
    <scope>NUCLEOTIDE SEQUENCE</scope>
    <source>
        <strain evidence="6">CGMCC 1.12919</strain>
    </source>
</reference>
<dbReference type="PANTHER" id="PTHR43716:SF2">
    <property type="entry name" value="BLL6224 PROTEIN"/>
    <property type="match status" value="1"/>
</dbReference>
<dbReference type="InterPro" id="IPR016166">
    <property type="entry name" value="FAD-bd_PCMH"/>
</dbReference>
<dbReference type="EMBL" id="BMGG01000003">
    <property type="protein sequence ID" value="GGC62032.1"/>
    <property type="molecule type" value="Genomic_DNA"/>
</dbReference>
<dbReference type="GO" id="GO:0022904">
    <property type="term" value="P:respiratory electron transport chain"/>
    <property type="evidence" value="ECO:0007669"/>
    <property type="project" value="TreeGrafter"/>
</dbReference>
<dbReference type="FunFam" id="1.10.45.10:FF:000001">
    <property type="entry name" value="D-lactate dehydrogenase mitochondrial"/>
    <property type="match status" value="1"/>
</dbReference>
<dbReference type="PANTHER" id="PTHR43716">
    <property type="entry name" value="D-2-HYDROXYGLUTARATE DEHYDROGENASE, MITOCHONDRIAL"/>
    <property type="match status" value="1"/>
</dbReference>
<dbReference type="PROSITE" id="PS51387">
    <property type="entry name" value="FAD_PCMH"/>
    <property type="match status" value="1"/>
</dbReference>
<evidence type="ECO:0000256" key="4">
    <source>
        <dbReference type="ARBA" id="ARBA00022827"/>
    </source>
</evidence>
<keyword evidence="3" id="KW-0285">Flavoprotein</keyword>
<dbReference type="Pfam" id="PF01565">
    <property type="entry name" value="FAD_binding_4"/>
    <property type="match status" value="1"/>
</dbReference>
<dbReference type="Gene3D" id="3.30.70.2740">
    <property type="match status" value="1"/>
</dbReference>
<accession>A0A916U655</accession>
<dbReference type="InterPro" id="IPR036318">
    <property type="entry name" value="FAD-bd_PCMH-like_sf"/>
</dbReference>
<feature type="domain" description="FAD-binding PCMH-type" evidence="5">
    <location>
        <begin position="41"/>
        <end position="222"/>
    </location>
</feature>
<dbReference type="InterPro" id="IPR004113">
    <property type="entry name" value="FAD-bd_oxidored_4_C"/>
</dbReference>
<dbReference type="InterPro" id="IPR016171">
    <property type="entry name" value="Vanillyl_alc_oxidase_C-sub2"/>
</dbReference>
<reference evidence="6" key="1">
    <citation type="journal article" date="2014" name="Int. J. Syst. Evol. Microbiol.">
        <title>Complete genome sequence of Corynebacterium casei LMG S-19264T (=DSM 44701T), isolated from a smear-ripened cheese.</title>
        <authorList>
            <consortium name="US DOE Joint Genome Institute (JGI-PGF)"/>
            <person name="Walter F."/>
            <person name="Albersmeier A."/>
            <person name="Kalinowski J."/>
            <person name="Ruckert C."/>
        </authorList>
    </citation>
    <scope>NUCLEOTIDE SEQUENCE</scope>
    <source>
        <strain evidence="6">CGMCC 1.12919</strain>
    </source>
</reference>
<sequence length="473" mass="49988">MNQHIAPETALARFAAIVGERHVVTAPGDMAPHLKEARDLYQGVARAVLKPGSTEEVAAIVRLAREARLAVVPQGGNTGLVGGQIPTGDVDAVVVSLTRLDKVREVDALTDTMTLEAGITLLKAQEVADGIDRLFPLSLASEGSCTIGGNIAANAGGTAVIAYGNTRELVLGLEVVLADGRVWHGLNKLRKDNTGYDLKDLFIGSEGTLGIVTAAVLKLFPKPRARATAMAAVPSPKAALALLTLAKAQAGQALTTFELIPRIGIDFVIRHQPGTRDPLATPSPWYVLIELSSSQERGTEELLEGLLGEAIEAGLVTDATLAASLDQRTALWSLREGLSDAQRYEGGSIKHDVSVPVAHVPDFIAEASEAVRAFMPGCRPVPFGHMGDGNIHFNVSQPEGTDKDAFIGRWDAMNDLVHAIVVNYGGSISAEHGIGRLKRHLLPGVKDPVALDLMRAIKRTLDPQGLLNPGAVL</sequence>
<keyword evidence="7" id="KW-1185">Reference proteome</keyword>
<dbReference type="InterPro" id="IPR006094">
    <property type="entry name" value="Oxid_FAD_bind_N"/>
</dbReference>
<evidence type="ECO:0000313" key="7">
    <source>
        <dbReference type="Proteomes" id="UP000637002"/>
    </source>
</evidence>
<dbReference type="SUPFAM" id="SSF55103">
    <property type="entry name" value="FAD-linked oxidases, C-terminal domain"/>
    <property type="match status" value="1"/>
</dbReference>
<evidence type="ECO:0000256" key="3">
    <source>
        <dbReference type="ARBA" id="ARBA00022630"/>
    </source>
</evidence>
<dbReference type="InterPro" id="IPR051264">
    <property type="entry name" value="FAD-oxidored/transferase_4"/>
</dbReference>
<keyword evidence="4" id="KW-0274">FAD</keyword>
<dbReference type="Gene3D" id="3.30.70.2190">
    <property type="match status" value="1"/>
</dbReference>
<dbReference type="AlphaFoldDB" id="A0A916U655"/>
<name>A0A916U655_9HYPH</name>
<proteinExistence type="inferred from homology"/>